<evidence type="ECO:0000313" key="1">
    <source>
        <dbReference type="EMBL" id="QFU84506.1"/>
    </source>
</evidence>
<keyword evidence="2" id="KW-1185">Reference proteome</keyword>
<dbReference type="AlphaFoldDB" id="A0A5P9P8R7"/>
<organism evidence="1 2">
    <name type="scientific">Natronorubrum aibiense</name>
    <dbReference type="NCBI Taxonomy" id="348826"/>
    <lineage>
        <taxon>Archaea</taxon>
        <taxon>Methanobacteriati</taxon>
        <taxon>Methanobacteriota</taxon>
        <taxon>Stenosarchaea group</taxon>
        <taxon>Halobacteria</taxon>
        <taxon>Halobacteriales</taxon>
        <taxon>Natrialbaceae</taxon>
        <taxon>Natronorubrum</taxon>
    </lineage>
</organism>
<dbReference type="Proteomes" id="UP000326170">
    <property type="component" value="Plasmid unnamed1"/>
</dbReference>
<protein>
    <submittedName>
        <fullName evidence="1">Uncharacterized protein</fullName>
    </submittedName>
</protein>
<gene>
    <name evidence="1" type="ORF">GCU68_18465</name>
</gene>
<proteinExistence type="predicted"/>
<reference evidence="1 2" key="1">
    <citation type="journal article" date="2007" name="Int. J. Syst. Evol. Microbiol.">
        <title>Natronorubrum sulfidifaciens sp. nov., an extremely haloalkaliphilic archaeon isolated from Aiding salt lake in Xin-Jiang, China.</title>
        <authorList>
            <person name="Cui H.L."/>
            <person name="Tohty D."/>
            <person name="Liu H.C."/>
            <person name="Liu S.J."/>
            <person name="Oren A."/>
            <person name="Zhou P.J."/>
        </authorList>
    </citation>
    <scope>NUCLEOTIDE SEQUENCE [LARGE SCALE GENOMIC DNA]</scope>
    <source>
        <strain evidence="1 2">7-3</strain>
        <plasmid evidence="1">unnamed1</plasmid>
    </source>
</reference>
<dbReference type="OrthoDB" id="173970at2157"/>
<keyword evidence="1" id="KW-0614">Plasmid</keyword>
<name>A0A5P9P8R7_9EURY</name>
<dbReference type="EMBL" id="CP045489">
    <property type="protein sequence ID" value="QFU84506.1"/>
    <property type="molecule type" value="Genomic_DNA"/>
</dbReference>
<dbReference type="KEGG" id="nas:GCU68_18465"/>
<sequence length="91" mass="9861">MTNTDPRSPAERMDSFAAEVDTLDGAAATSHDREVSVTVVEKESNLSVDLRSVFETATRYGMVAFDGDAASNKAELHFKPADVVFDGDYDV</sequence>
<evidence type="ECO:0000313" key="2">
    <source>
        <dbReference type="Proteomes" id="UP000326170"/>
    </source>
</evidence>
<accession>A0A5P9P8R7</accession>
<geneLocation type="plasmid" evidence="1 2">
    <name>unnamed1</name>
</geneLocation>